<organism evidence="3 4">
    <name type="scientific">Aphanomyces stellatus</name>
    <dbReference type="NCBI Taxonomy" id="120398"/>
    <lineage>
        <taxon>Eukaryota</taxon>
        <taxon>Sar</taxon>
        <taxon>Stramenopiles</taxon>
        <taxon>Oomycota</taxon>
        <taxon>Saprolegniomycetes</taxon>
        <taxon>Saprolegniales</taxon>
        <taxon>Verrucalvaceae</taxon>
        <taxon>Aphanomyces</taxon>
    </lineage>
</organism>
<keyword evidence="4" id="KW-1185">Reference proteome</keyword>
<evidence type="ECO:0000313" key="4">
    <source>
        <dbReference type="Proteomes" id="UP000332933"/>
    </source>
</evidence>
<accession>A0A485KWP8</accession>
<sequence length="682" mass="75679">MFYRPALSPDVHDAVMGYFRRPHPLPPCLENAVDVSQKWAYIEEWMNGSTDTFHGIDCVWTLAHFVDASLLLHPIDGSVYQGLTHTEVLPSLQEQLAAGDFYSTFCILVTVLERALYDKYASLHAGQRSNMILRDLLHSPELQTSLPSGFMHVLRVLFLPSGLNIRNLVWHGFLAPCELPRCWSSLLLVLLADPSIASPQTPLSDLSPFPSTANLLEPAVARDAFRSMNTIDGRDASSMILRSRLGLVRRATAAFVSGQSLSSLFLAIPVLEHLIRCEFVRVNHPAVPTAMLVAQLKEYYSTLDGFGQRHQHQVLLARELFPVSQTDDMNQLYATLPTGVLPICLDLFMAAAGPNIRAKLCHGELSLVSLSTHTHDPTVDVCAGLVLAVLLQLTGDAVVPLETYSCHFHPYNMLLEAMDETAAMMTRWSAFLPTFDYAVKQSTTTPENAEWTWLALGHDNAIRFVDKMTRMVATTQSVDLTNRMTTFETVPDGICLLQCVLESLTKTFLDKHTPHSSWFLARVVEQYNGSAPAPYSSFLPTLDINTVQNLPAAACMLAILDACKRSLTAYSARLSVLRDSVLQGTARTSHRRTFVTTVLFAPCVTLIVALSTAIVEHQLAKSHEHQPRACLGVFEGVPAKLLQFVVALEDDKKSMDKQLQMALQFWQSKAIRLAFEAPHDLL</sequence>
<protein>
    <submittedName>
        <fullName evidence="3">Aste57867_12874 protein</fullName>
    </submittedName>
</protein>
<dbReference type="PANTHER" id="PTHR31701">
    <property type="entry name" value="ENDOPLASMIC RETICULUM MEMBRANE-ASSOCIATED RNA DEGRADATION PROTEIN"/>
    <property type="match status" value="1"/>
</dbReference>
<evidence type="ECO:0000259" key="1">
    <source>
        <dbReference type="Pfam" id="PF13910"/>
    </source>
</evidence>
<dbReference type="OrthoDB" id="49386at2759"/>
<dbReference type="InterPro" id="IPR039635">
    <property type="entry name" value="ERMARD"/>
</dbReference>
<reference evidence="3 4" key="1">
    <citation type="submission" date="2019-03" db="EMBL/GenBank/DDBJ databases">
        <authorList>
            <person name="Gaulin E."/>
            <person name="Dumas B."/>
        </authorList>
    </citation>
    <scope>NUCLEOTIDE SEQUENCE [LARGE SCALE GENOMIC DNA]</scope>
    <source>
        <strain evidence="3">CBS 568.67</strain>
    </source>
</reference>
<reference evidence="2" key="2">
    <citation type="submission" date="2019-06" db="EMBL/GenBank/DDBJ databases">
        <title>Genomics analysis of Aphanomyces spp. identifies a new class of oomycete effector associated with host adaptation.</title>
        <authorList>
            <person name="Gaulin E."/>
        </authorList>
    </citation>
    <scope>NUCLEOTIDE SEQUENCE</scope>
    <source>
        <strain evidence="2">CBS 578.67</strain>
    </source>
</reference>
<dbReference type="PANTHER" id="PTHR31701:SF2">
    <property type="entry name" value="ENDOPLASMIC RETICULUM MEMBRANE-ASSOCIATED RNA DEGRADATION PROTEIN"/>
    <property type="match status" value="1"/>
</dbReference>
<dbReference type="Pfam" id="PF13910">
    <property type="entry name" value="DUF4209"/>
    <property type="match status" value="1"/>
</dbReference>
<proteinExistence type="predicted"/>
<dbReference type="InterPro" id="IPR025209">
    <property type="entry name" value="DUF4209"/>
</dbReference>
<dbReference type="AlphaFoldDB" id="A0A485KWP8"/>
<evidence type="ECO:0000313" key="3">
    <source>
        <dbReference type="EMBL" id="VFT89721.1"/>
    </source>
</evidence>
<dbReference type="EMBL" id="CAADRA010005427">
    <property type="protein sequence ID" value="VFT89721.1"/>
    <property type="molecule type" value="Genomic_DNA"/>
</dbReference>
<name>A0A485KWP8_9STRA</name>
<evidence type="ECO:0000313" key="2">
    <source>
        <dbReference type="EMBL" id="KAF0696360.1"/>
    </source>
</evidence>
<dbReference type="EMBL" id="VJMH01005406">
    <property type="protein sequence ID" value="KAF0696360.1"/>
    <property type="molecule type" value="Genomic_DNA"/>
</dbReference>
<gene>
    <name evidence="3" type="primary">Aste57867_12874</name>
    <name evidence="2" type="ORF">As57867_012826</name>
    <name evidence="3" type="ORF">ASTE57867_12874</name>
</gene>
<feature type="domain" description="DUF4209" evidence="1">
    <location>
        <begin position="124"/>
        <end position="192"/>
    </location>
</feature>
<dbReference type="Proteomes" id="UP000332933">
    <property type="component" value="Unassembled WGS sequence"/>
</dbReference>